<dbReference type="Proteomes" id="UP000610611">
    <property type="component" value="Unassembled WGS sequence"/>
</dbReference>
<evidence type="ECO:0000256" key="1">
    <source>
        <dbReference type="ARBA" id="ARBA00023015"/>
    </source>
</evidence>
<dbReference type="PATRIC" id="fig|1705562.3.peg.136"/>
<keyword evidence="7" id="KW-1185">Reference proteome</keyword>
<reference evidence="5 7" key="1">
    <citation type="submission" date="2015-08" db="EMBL/GenBank/DDBJ databases">
        <title>Genomes of Isolates from Cabo Rojo, PR.</title>
        <authorList>
            <person name="Sanchez-Nieves R.L."/>
            <person name="Montalvo-Rodriguez R."/>
        </authorList>
    </citation>
    <scope>NUCLEOTIDE SEQUENCE [LARGE SCALE GENOMIC DNA]</scope>
    <source>
        <strain evidence="5 7">SL3</strain>
    </source>
</reference>
<dbReference type="STRING" id="1705562.AMS69_09880"/>
<feature type="domain" description="HTH bat-type" evidence="3">
    <location>
        <begin position="184"/>
        <end position="235"/>
    </location>
</feature>
<feature type="domain" description="HVO-2525 N-terminal" evidence="4">
    <location>
        <begin position="11"/>
        <end position="156"/>
    </location>
</feature>
<dbReference type="Pfam" id="PF24279">
    <property type="entry name" value="HVO_2525_N"/>
    <property type="match status" value="1"/>
</dbReference>
<evidence type="ECO:0000259" key="4">
    <source>
        <dbReference type="Pfam" id="PF24279"/>
    </source>
</evidence>
<dbReference type="InterPro" id="IPR056486">
    <property type="entry name" value="HVO_2525_N"/>
</dbReference>
<dbReference type="InterPro" id="IPR007050">
    <property type="entry name" value="HTH_bacterioopsin"/>
</dbReference>
<evidence type="ECO:0000313" key="5">
    <source>
        <dbReference type="EMBL" id="KOX92767.1"/>
    </source>
</evidence>
<name>A0A0M9AII4_9EURY</name>
<organism evidence="5 7">
    <name type="scientific">Haloarcula rubripromontorii</name>
    <dbReference type="NCBI Taxonomy" id="1705562"/>
    <lineage>
        <taxon>Archaea</taxon>
        <taxon>Methanobacteriati</taxon>
        <taxon>Methanobacteriota</taxon>
        <taxon>Stenosarchaea group</taxon>
        <taxon>Halobacteria</taxon>
        <taxon>Halobacteriales</taxon>
        <taxon>Haloarculaceae</taxon>
        <taxon>Haloarcula</taxon>
    </lineage>
</organism>
<comment type="caution">
    <text evidence="5">The sequence shown here is derived from an EMBL/GenBank/DDBJ whole genome shotgun (WGS) entry which is preliminary data.</text>
</comment>
<keyword evidence="2" id="KW-0804">Transcription</keyword>
<dbReference type="RefSeq" id="WP_053967920.1">
    <property type="nucleotide sequence ID" value="NZ_JAWJXX010000009.1"/>
</dbReference>
<dbReference type="Proteomes" id="UP000037729">
    <property type="component" value="Unassembled WGS sequence"/>
</dbReference>
<dbReference type="EMBL" id="WOWB01000001">
    <property type="protein sequence ID" value="NLV06860.1"/>
    <property type="molecule type" value="Genomic_DNA"/>
</dbReference>
<accession>A0A0M9AII4</accession>
<evidence type="ECO:0000259" key="3">
    <source>
        <dbReference type="Pfam" id="PF04967"/>
    </source>
</evidence>
<dbReference type="OrthoDB" id="194721at2157"/>
<dbReference type="PANTHER" id="PTHR34236">
    <property type="entry name" value="DIMETHYL SULFOXIDE REDUCTASE TRANSCRIPTIONAL ACTIVATOR"/>
    <property type="match status" value="1"/>
</dbReference>
<reference evidence="6" key="2">
    <citation type="submission" date="2019-12" db="EMBL/GenBank/DDBJ databases">
        <title>The whole-genome sequencing of Haloarcula japonica strain pws8.</title>
        <authorList>
            <person name="Verma D.K."/>
            <person name="Gopal K."/>
            <person name="Prasad E.S."/>
        </authorList>
    </citation>
    <scope>NUCLEOTIDE SEQUENCE</scope>
    <source>
        <strain evidence="6">Pws8</strain>
    </source>
</reference>
<evidence type="ECO:0000313" key="7">
    <source>
        <dbReference type="Proteomes" id="UP000037729"/>
    </source>
</evidence>
<proteinExistence type="predicted"/>
<keyword evidence="1" id="KW-0805">Transcription regulation</keyword>
<gene>
    <name evidence="5" type="ORF">AMS69_09880</name>
    <name evidence="6" type="ORF">GOC83_12050</name>
</gene>
<dbReference type="EMBL" id="LIUF01000003">
    <property type="protein sequence ID" value="KOX92767.1"/>
    <property type="molecule type" value="Genomic_DNA"/>
</dbReference>
<sequence>MSHADSAGARLTLDLWHPNCWAIEATDCTDGGILAHTVQQTVQSSTASVNGVFTVYGATKSAVEDCLDAVRASPHAGEIQELQARIGHKRDAPGTVVRQFLLEYDPDELVCPTLLEHGFVHSAPVRIEDGRERWQVSFTGERPEIQSALDAVEADADADVSVESIVTPDSDSERSVSGLRTDSLTPAQRRAFEAAREAGYYQWPRGISVRELAAEMDISKTTLLEHLRTAESKLLDPE</sequence>
<dbReference type="PANTHER" id="PTHR34236:SF1">
    <property type="entry name" value="DIMETHYL SULFOXIDE REDUCTASE TRANSCRIPTIONAL ACTIVATOR"/>
    <property type="match status" value="1"/>
</dbReference>
<protein>
    <submittedName>
        <fullName evidence="5">Transcriptional regulator</fullName>
    </submittedName>
</protein>
<dbReference type="AlphaFoldDB" id="A0A0M9AII4"/>
<evidence type="ECO:0000313" key="6">
    <source>
        <dbReference type="EMBL" id="NLV06860.1"/>
    </source>
</evidence>
<dbReference type="Pfam" id="PF04967">
    <property type="entry name" value="HTH_10"/>
    <property type="match status" value="1"/>
</dbReference>
<evidence type="ECO:0000256" key="2">
    <source>
        <dbReference type="ARBA" id="ARBA00023163"/>
    </source>
</evidence>